<keyword evidence="1" id="KW-0720">Serine protease</keyword>
<dbReference type="PROSITE" id="PS51494">
    <property type="entry name" value="SPOIVB"/>
    <property type="match status" value="1"/>
</dbReference>
<accession>A0ABS0F5W6</accession>
<name>A0ABS0F5W6_9BACL</name>
<protein>
    <submittedName>
        <fullName evidence="3">SpoIVB peptidase</fullName>
        <ecNumber evidence="3">3.4.21.116</ecNumber>
    </submittedName>
</protein>
<dbReference type="Gene3D" id="2.30.42.10">
    <property type="match status" value="1"/>
</dbReference>
<gene>
    <name evidence="3" type="primary">spoIVB</name>
    <name evidence="3" type="ORF">IW967_12605</name>
</gene>
<evidence type="ECO:0000256" key="1">
    <source>
        <dbReference type="ARBA" id="ARBA00022825"/>
    </source>
</evidence>
<organism evidence="3 4">
    <name type="scientific">Alicyclobacillus mali</name>
    <name type="common">ex Roth et al. 2021</name>
    <dbReference type="NCBI Taxonomy" id="1123961"/>
    <lineage>
        <taxon>Bacteria</taxon>
        <taxon>Bacillati</taxon>
        <taxon>Bacillota</taxon>
        <taxon>Bacilli</taxon>
        <taxon>Bacillales</taxon>
        <taxon>Alicyclobacillaceae</taxon>
        <taxon>Alicyclobacillus</taxon>
    </lineage>
</organism>
<dbReference type="SMART" id="SM00228">
    <property type="entry name" value="PDZ"/>
    <property type="match status" value="1"/>
</dbReference>
<dbReference type="NCBIfam" id="TIGR02860">
    <property type="entry name" value="spore_IV_B"/>
    <property type="match status" value="1"/>
</dbReference>
<dbReference type="Proteomes" id="UP000642910">
    <property type="component" value="Unassembled WGS sequence"/>
</dbReference>
<dbReference type="EC" id="3.4.21.116" evidence="3"/>
<dbReference type="SUPFAM" id="SSF50494">
    <property type="entry name" value="Trypsin-like serine proteases"/>
    <property type="match status" value="1"/>
</dbReference>
<dbReference type="InterPro" id="IPR041489">
    <property type="entry name" value="PDZ_6"/>
</dbReference>
<dbReference type="InterPro" id="IPR009003">
    <property type="entry name" value="Peptidase_S1_PA"/>
</dbReference>
<evidence type="ECO:0000259" key="2">
    <source>
        <dbReference type="PROSITE" id="PS51494"/>
    </source>
</evidence>
<dbReference type="SUPFAM" id="SSF50156">
    <property type="entry name" value="PDZ domain-like"/>
    <property type="match status" value="1"/>
</dbReference>
<sequence>MAGWLRALKVAVLVAATALLWTPPVRHLVELPTSVEISTDDEIALPSFHPFSIRTCVRPVDLPEAVTVTADAGDFDVTDRVFGFIPWRTRVHVQPSERVIVGGQAVGIRLMSDGPMVIGYRRAAQGISLAEAHHIELGDVILSVDGVPVHTAKDLQAALRGKRAPFRLLVARGDKLREVEIRDVHGAPELGVYVRDKAVGVGTLTFYDPATGRFGALGHLVTDADTGQPIQGRGSLYEAAITGIQAGKAGLPGEKKGVFTGASKGVGEIDENTPYGVFGRMDASFATRTSPLAGPIPVALPGQVHTGPAVMYTVLGGQKIQAFQVVIEHTARQMTPSTKSMIIRVVDPKLLAAAGGIVQGMSGSPIVQDGRLVGAVTHVFVSDPVRGYGVYAYWMLHPNKHELTFAPTQSEQAQAA</sequence>
<keyword evidence="3" id="KW-0378">Hydrolase</keyword>
<proteinExistence type="predicted"/>
<dbReference type="GO" id="GO:0016787">
    <property type="term" value="F:hydrolase activity"/>
    <property type="evidence" value="ECO:0007669"/>
    <property type="project" value="UniProtKB-KW"/>
</dbReference>
<dbReference type="InterPro" id="IPR008763">
    <property type="entry name" value="Peptidase_S55"/>
</dbReference>
<evidence type="ECO:0000313" key="4">
    <source>
        <dbReference type="Proteomes" id="UP000642910"/>
    </source>
</evidence>
<comment type="caution">
    <text evidence="3">The sequence shown here is derived from an EMBL/GenBank/DDBJ whole genome shotgun (WGS) entry which is preliminary data.</text>
</comment>
<dbReference type="InterPro" id="IPR036034">
    <property type="entry name" value="PDZ_sf"/>
</dbReference>
<dbReference type="Pfam" id="PF17820">
    <property type="entry name" value="PDZ_6"/>
    <property type="match status" value="1"/>
</dbReference>
<dbReference type="InterPro" id="IPR001478">
    <property type="entry name" value="PDZ"/>
</dbReference>
<dbReference type="RefSeq" id="WP_067848126.1">
    <property type="nucleotide sequence ID" value="NZ_JADPKZ010000047.1"/>
</dbReference>
<dbReference type="EMBL" id="JADPKZ010000047">
    <property type="protein sequence ID" value="MBF8378696.1"/>
    <property type="molecule type" value="Genomic_DNA"/>
</dbReference>
<keyword evidence="4" id="KW-1185">Reference proteome</keyword>
<dbReference type="InterPro" id="IPR014219">
    <property type="entry name" value="SpoIVB"/>
</dbReference>
<keyword evidence="1" id="KW-0645">Protease</keyword>
<reference evidence="3 4" key="1">
    <citation type="submission" date="2020-11" db="EMBL/GenBank/DDBJ databases">
        <title>Genomic insight of Alicyclobacillus mali FL 18 reveals a new arsenic-resistant strain, with potential in environmental biotechnology.</title>
        <authorList>
            <person name="Fiorentino G."/>
            <person name="Gallo G."/>
            <person name="Aulitto M."/>
        </authorList>
    </citation>
    <scope>NUCLEOTIDE SEQUENCE [LARGE SCALE GENOMIC DNA]</scope>
    <source>
        <strain evidence="3 4">FL 18</strain>
    </source>
</reference>
<feature type="domain" description="Peptidase S55" evidence="2">
    <location>
        <begin position="172"/>
        <end position="411"/>
    </location>
</feature>
<evidence type="ECO:0000313" key="3">
    <source>
        <dbReference type="EMBL" id="MBF8378696.1"/>
    </source>
</evidence>
<dbReference type="Pfam" id="PF05580">
    <property type="entry name" value="Peptidase_S55"/>
    <property type="match status" value="1"/>
</dbReference>